<feature type="chain" id="PRO_5004741974" description="Lipoprotein" evidence="1">
    <location>
        <begin position="30"/>
        <end position="261"/>
    </location>
</feature>
<dbReference type="Proteomes" id="UP000018680">
    <property type="component" value="Chromosome"/>
</dbReference>
<evidence type="ECO:0000313" key="3">
    <source>
        <dbReference type="Proteomes" id="UP000018680"/>
    </source>
</evidence>
<dbReference type="AlphaFoldDB" id="V5WL78"/>
<keyword evidence="1" id="KW-0732">Signal</keyword>
<evidence type="ECO:0008006" key="4">
    <source>
        <dbReference type="Google" id="ProtNLM"/>
    </source>
</evidence>
<keyword evidence="3" id="KW-1185">Reference proteome</keyword>
<dbReference type="EMBL" id="CP006939">
    <property type="protein sequence ID" value="AHC16567.1"/>
    <property type="molecule type" value="Genomic_DNA"/>
</dbReference>
<name>V5WL78_9SPIO</name>
<accession>V5WL78</accession>
<evidence type="ECO:0000256" key="1">
    <source>
        <dbReference type="SAM" id="SignalP"/>
    </source>
</evidence>
<dbReference type="KEGG" id="slr:L21SP2_3227"/>
<dbReference type="PROSITE" id="PS51257">
    <property type="entry name" value="PROKAR_LIPOPROTEIN"/>
    <property type="match status" value="1"/>
</dbReference>
<protein>
    <recommendedName>
        <fullName evidence="4">Lipoprotein</fullName>
    </recommendedName>
</protein>
<dbReference type="HOGENOM" id="CLU_1065138_0_0_12"/>
<reference evidence="2 3" key="1">
    <citation type="journal article" date="2015" name="Stand. Genomic Sci.">
        <title>Complete genome sequence and description of Salinispira pacifica gen. nov., sp. nov., a novel spirochaete isolated form a hypersaline microbial mat.</title>
        <authorList>
            <person name="Ben Hania W."/>
            <person name="Joseph M."/>
            <person name="Schumann P."/>
            <person name="Bunk B."/>
            <person name="Fiebig A."/>
            <person name="Sproer C."/>
            <person name="Klenk H.P."/>
            <person name="Fardeau M.L."/>
            <person name="Spring S."/>
        </authorList>
    </citation>
    <scope>NUCLEOTIDE SEQUENCE [LARGE SCALE GENOMIC DNA]</scope>
    <source>
        <strain evidence="2 3">L21-RPul-D2</strain>
    </source>
</reference>
<proteinExistence type="predicted"/>
<gene>
    <name evidence="2" type="ORF">L21SP2_3227</name>
</gene>
<dbReference type="RefSeq" id="WP_024269460.1">
    <property type="nucleotide sequence ID" value="NC_023035.1"/>
</dbReference>
<feature type="signal peptide" evidence="1">
    <location>
        <begin position="1"/>
        <end position="29"/>
    </location>
</feature>
<dbReference type="STRING" id="1307761.L21SP2_3227"/>
<organism evidence="2 3">
    <name type="scientific">Salinispira pacifica</name>
    <dbReference type="NCBI Taxonomy" id="1307761"/>
    <lineage>
        <taxon>Bacteria</taxon>
        <taxon>Pseudomonadati</taxon>
        <taxon>Spirochaetota</taxon>
        <taxon>Spirochaetia</taxon>
        <taxon>Spirochaetales</taxon>
        <taxon>Spirochaetaceae</taxon>
        <taxon>Salinispira</taxon>
    </lineage>
</organism>
<sequence length="261" mass="28366">MRDRNTTIFTAFLAAAALALLGTSCSSSSTIMLEPDLSGSADISASVHPVLVQYYQDITGNYDLETILDPLQLTEQLNSRNGVRLRSMSQENPRNINVTVDFQSVNELISRENVSAEGDFIRLTGREAGQRELKIRISPEVVRGLLSLGTAGSRDVADFLLPSGGEAGVSSGQYRSDLLWALGDYADEEKLNGIFNNSKLVLVFALPDNARMDPQNIEGGRFLATGEAENLGSESGNAAEFEVNIIELLTLRTPLEFSVIY</sequence>
<evidence type="ECO:0000313" key="2">
    <source>
        <dbReference type="EMBL" id="AHC16567.1"/>
    </source>
</evidence>